<evidence type="ECO:0000313" key="1">
    <source>
        <dbReference type="EMBL" id="MFD2916353.1"/>
    </source>
</evidence>
<reference evidence="2" key="1">
    <citation type="journal article" date="2019" name="Int. J. Syst. Evol. Microbiol.">
        <title>The Global Catalogue of Microorganisms (GCM) 10K type strain sequencing project: providing services to taxonomists for standard genome sequencing and annotation.</title>
        <authorList>
            <consortium name="The Broad Institute Genomics Platform"/>
            <consortium name="The Broad Institute Genome Sequencing Center for Infectious Disease"/>
            <person name="Wu L."/>
            <person name="Ma J."/>
        </authorList>
    </citation>
    <scope>NUCLEOTIDE SEQUENCE [LARGE SCALE GENOMIC DNA]</scope>
    <source>
        <strain evidence="2">KCTC 32514</strain>
    </source>
</reference>
<protein>
    <submittedName>
        <fullName evidence="1">Uncharacterized protein</fullName>
    </submittedName>
</protein>
<dbReference type="Proteomes" id="UP001597548">
    <property type="component" value="Unassembled WGS sequence"/>
</dbReference>
<organism evidence="1 2">
    <name type="scientific">Psychroserpens luteus</name>
    <dbReference type="NCBI Taxonomy" id="1434066"/>
    <lineage>
        <taxon>Bacteria</taxon>
        <taxon>Pseudomonadati</taxon>
        <taxon>Bacteroidota</taxon>
        <taxon>Flavobacteriia</taxon>
        <taxon>Flavobacteriales</taxon>
        <taxon>Flavobacteriaceae</taxon>
        <taxon>Psychroserpens</taxon>
    </lineage>
</organism>
<accession>A0ABW5ZWD3</accession>
<name>A0ABW5ZWD3_9FLAO</name>
<sequence>MEFRADEAEMTIKWDESTPKKYKEPTQTIPQQVDILYTPISLNTGGNAKMFLGSIDDDSTIDSKYIFLIYTTPNNPNLFSGYVFIYDLDGNLENLSKYEEGIKIAVAPNSRMASRDGGGFTMGELLDFIGGDWFGLTGFIENDLVNVYWPEFTDVEDTGGGYTDWFNPNISIPATGNGGGSSGGNGGSNTNDPDMDIIVWWQPITIFAHGISISNAIEVDLGSIEDNWLQNTATQEQLNAIANYINSLNQTEADGYNQGDIDFVVAAIMALVNGEIDNFENYFNPTNVPPDCESFDYHKIGGTNWQCAAVIGIHELFTIVNWDCIGVEMGIFHQALYFQLPINSQFLLNSGSTATDSAILLQLGFENFDNWYNENGCNTTPTNMSQILLDFIKDEFEYVGGNVTLTPPDGFNEAPTLYKYQWFGYGNCN</sequence>
<gene>
    <name evidence="1" type="ORF">ACFS29_11925</name>
</gene>
<dbReference type="RefSeq" id="WP_194508350.1">
    <property type="nucleotide sequence ID" value="NZ_JADILU010000004.1"/>
</dbReference>
<keyword evidence="2" id="KW-1185">Reference proteome</keyword>
<proteinExistence type="predicted"/>
<evidence type="ECO:0000313" key="2">
    <source>
        <dbReference type="Proteomes" id="UP001597548"/>
    </source>
</evidence>
<comment type="caution">
    <text evidence="1">The sequence shown here is derived from an EMBL/GenBank/DDBJ whole genome shotgun (WGS) entry which is preliminary data.</text>
</comment>
<dbReference type="EMBL" id="JBHUOS010000009">
    <property type="protein sequence ID" value="MFD2916353.1"/>
    <property type="molecule type" value="Genomic_DNA"/>
</dbReference>